<name>A0A482VRH0_ASBVE</name>
<comment type="caution">
    <text evidence="2">The sequence shown here is derived from an EMBL/GenBank/DDBJ whole genome shotgun (WGS) entry which is preliminary data.</text>
</comment>
<dbReference type="OrthoDB" id="6759170at2759"/>
<dbReference type="Proteomes" id="UP000292052">
    <property type="component" value="Unassembled WGS sequence"/>
</dbReference>
<keyword evidence="1" id="KW-1133">Transmembrane helix</keyword>
<accession>A0A482VRH0</accession>
<evidence type="ECO:0000313" key="3">
    <source>
        <dbReference type="Proteomes" id="UP000292052"/>
    </source>
</evidence>
<keyword evidence="1" id="KW-0812">Transmembrane</keyword>
<sequence>DSVHSAPVLISFGVIGALLALYGIVYAIDGSLPPPLKLSDEETHPDAFITERARNDLQFLTNLGSRIAGGSENEIEALEFLKDRLNLIIQNAHKNQKLELDVQLAAGSHYLNRSPHGNIMAYSNLQNI</sequence>
<gene>
    <name evidence="2" type="ORF">BDFB_012146</name>
</gene>
<protein>
    <submittedName>
        <fullName evidence="2">Uncharacterized protein</fullName>
    </submittedName>
</protein>
<feature type="non-terminal residue" evidence="2">
    <location>
        <position position="128"/>
    </location>
</feature>
<dbReference type="AlphaFoldDB" id="A0A482VRH0"/>
<evidence type="ECO:0000256" key="1">
    <source>
        <dbReference type="SAM" id="Phobius"/>
    </source>
</evidence>
<feature type="non-terminal residue" evidence="2">
    <location>
        <position position="1"/>
    </location>
</feature>
<feature type="transmembrane region" description="Helical" evidence="1">
    <location>
        <begin position="6"/>
        <end position="28"/>
    </location>
</feature>
<organism evidence="2 3">
    <name type="scientific">Asbolus verrucosus</name>
    <name type="common">Desert ironclad beetle</name>
    <dbReference type="NCBI Taxonomy" id="1661398"/>
    <lineage>
        <taxon>Eukaryota</taxon>
        <taxon>Metazoa</taxon>
        <taxon>Ecdysozoa</taxon>
        <taxon>Arthropoda</taxon>
        <taxon>Hexapoda</taxon>
        <taxon>Insecta</taxon>
        <taxon>Pterygota</taxon>
        <taxon>Neoptera</taxon>
        <taxon>Endopterygota</taxon>
        <taxon>Coleoptera</taxon>
        <taxon>Polyphaga</taxon>
        <taxon>Cucujiformia</taxon>
        <taxon>Tenebrionidae</taxon>
        <taxon>Pimeliinae</taxon>
        <taxon>Asbolus</taxon>
    </lineage>
</organism>
<dbReference type="EMBL" id="QDEB01074603">
    <property type="protein sequence ID" value="RZC35049.1"/>
    <property type="molecule type" value="Genomic_DNA"/>
</dbReference>
<keyword evidence="1" id="KW-0472">Membrane</keyword>
<evidence type="ECO:0000313" key="2">
    <source>
        <dbReference type="EMBL" id="RZC35049.1"/>
    </source>
</evidence>
<proteinExistence type="predicted"/>
<reference evidence="2 3" key="1">
    <citation type="submission" date="2017-03" db="EMBL/GenBank/DDBJ databases">
        <title>Genome of the blue death feigning beetle - Asbolus verrucosus.</title>
        <authorList>
            <person name="Rider S.D."/>
        </authorList>
    </citation>
    <scope>NUCLEOTIDE SEQUENCE [LARGE SCALE GENOMIC DNA]</scope>
    <source>
        <strain evidence="2">Butters</strain>
        <tissue evidence="2">Head and leg muscle</tissue>
    </source>
</reference>
<dbReference type="STRING" id="1661398.A0A482VRH0"/>
<keyword evidence="3" id="KW-1185">Reference proteome</keyword>